<dbReference type="Proteomes" id="UP001242480">
    <property type="component" value="Unassembled WGS sequence"/>
</dbReference>
<dbReference type="EMBL" id="JAUSVX010000006">
    <property type="protein sequence ID" value="MDQ0470682.1"/>
    <property type="molecule type" value="Genomic_DNA"/>
</dbReference>
<dbReference type="InterPro" id="IPR002523">
    <property type="entry name" value="MgTranspt_CorA/ZnTranspt_ZntB"/>
</dbReference>
<dbReference type="CDD" id="cd12837">
    <property type="entry name" value="EcCorA-like_u1"/>
    <property type="match status" value="1"/>
</dbReference>
<reference evidence="7 8" key="1">
    <citation type="submission" date="2023-07" db="EMBL/GenBank/DDBJ databases">
        <title>Genomic Encyclopedia of Type Strains, Phase IV (KMG-IV): sequencing the most valuable type-strain genomes for metagenomic binning, comparative biology and taxonomic classification.</title>
        <authorList>
            <person name="Goeker M."/>
        </authorList>
    </citation>
    <scope>NUCLEOTIDE SEQUENCE [LARGE SCALE GENOMIC DNA]</scope>
    <source>
        <strain evidence="7 8">DSM 19619</strain>
    </source>
</reference>
<accession>A0ABU0J8S7</accession>
<proteinExistence type="inferred from homology"/>
<dbReference type="Gene3D" id="1.20.58.340">
    <property type="entry name" value="Magnesium transport protein CorA, transmembrane region"/>
    <property type="match status" value="2"/>
</dbReference>
<evidence type="ECO:0000256" key="1">
    <source>
        <dbReference type="ARBA" id="ARBA00004141"/>
    </source>
</evidence>
<comment type="caution">
    <text evidence="7">The sequence shown here is derived from an EMBL/GenBank/DDBJ whole genome shotgun (WGS) entry which is preliminary data.</text>
</comment>
<feature type="transmembrane region" description="Helical" evidence="6">
    <location>
        <begin position="295"/>
        <end position="315"/>
    </location>
</feature>
<dbReference type="RefSeq" id="WP_307274842.1">
    <property type="nucleotide sequence ID" value="NZ_JAUSVX010000006.1"/>
</dbReference>
<dbReference type="InterPro" id="IPR045861">
    <property type="entry name" value="CorA_cytoplasmic_dom"/>
</dbReference>
<dbReference type="Gene3D" id="3.30.460.20">
    <property type="entry name" value="CorA soluble domain-like"/>
    <property type="match status" value="1"/>
</dbReference>
<keyword evidence="3 6" id="KW-0812">Transmembrane</keyword>
<evidence type="ECO:0000256" key="5">
    <source>
        <dbReference type="ARBA" id="ARBA00023136"/>
    </source>
</evidence>
<dbReference type="InterPro" id="IPR045863">
    <property type="entry name" value="CorA_TM1_TM2"/>
</dbReference>
<comment type="similarity">
    <text evidence="2">Belongs to the CorA metal ion transporter (MIT) (TC 1.A.35) family.</text>
</comment>
<evidence type="ECO:0000256" key="3">
    <source>
        <dbReference type="ARBA" id="ARBA00022692"/>
    </source>
</evidence>
<evidence type="ECO:0000256" key="6">
    <source>
        <dbReference type="SAM" id="Phobius"/>
    </source>
</evidence>
<dbReference type="PANTHER" id="PTHR47685:SF1">
    <property type="entry name" value="MAGNESIUM TRANSPORT PROTEIN CORA"/>
    <property type="match status" value="1"/>
</dbReference>
<evidence type="ECO:0000256" key="2">
    <source>
        <dbReference type="ARBA" id="ARBA00009765"/>
    </source>
</evidence>
<dbReference type="Pfam" id="PF01544">
    <property type="entry name" value="CorA"/>
    <property type="match status" value="1"/>
</dbReference>
<gene>
    <name evidence="7" type="ORF">QO011_003701</name>
</gene>
<comment type="subcellular location">
    <subcellularLocation>
        <location evidence="1">Membrane</location>
        <topology evidence="1">Multi-pass membrane protein</topology>
    </subcellularLocation>
</comment>
<feature type="transmembrane region" description="Helical" evidence="6">
    <location>
        <begin position="263"/>
        <end position="283"/>
    </location>
</feature>
<keyword evidence="8" id="KW-1185">Reference proteome</keyword>
<dbReference type="SUPFAM" id="SSF144083">
    <property type="entry name" value="Magnesium transport protein CorA, transmembrane region"/>
    <property type="match status" value="1"/>
</dbReference>
<protein>
    <submittedName>
        <fullName evidence="7">Magnesium transporter</fullName>
    </submittedName>
</protein>
<sequence>MLSAYGAEGGALTPIGNDAAAVRRAVWIDLVSPTREEEKLVEASIGVEVPTREEMREIEPSSRLYVENGSRFLTAVLVMKTDTGVPSVTAVTFILHGDALVTVRYDDPKPFALYCARAAKPDSTGATGEAVLGGLLDTIVDRLADILEKVGDDLDALSRSVFAPDSDDHARFYKEDMRALGRRADLISKARESLVSLARLLLFLTADIEGAAPVRTLQADVRTMRRDVESLALHADYLTSKAQLLLDAVVGMVSIEQNNIIKIFAVLSVVLMPPTLVASIYGMNFKVMPELDWSWGYPAALAVMAFAGALPYLYFKWKRWL</sequence>
<dbReference type="SUPFAM" id="SSF143865">
    <property type="entry name" value="CorA soluble domain-like"/>
    <property type="match status" value="1"/>
</dbReference>
<keyword evidence="4 6" id="KW-1133">Transmembrane helix</keyword>
<organism evidence="7 8">
    <name type="scientific">Labrys wisconsinensis</name>
    <dbReference type="NCBI Taxonomy" id="425677"/>
    <lineage>
        <taxon>Bacteria</taxon>
        <taxon>Pseudomonadati</taxon>
        <taxon>Pseudomonadota</taxon>
        <taxon>Alphaproteobacteria</taxon>
        <taxon>Hyphomicrobiales</taxon>
        <taxon>Xanthobacteraceae</taxon>
        <taxon>Labrys</taxon>
    </lineage>
</organism>
<dbReference type="InterPro" id="IPR050829">
    <property type="entry name" value="CorA_MIT"/>
</dbReference>
<evidence type="ECO:0000256" key="4">
    <source>
        <dbReference type="ARBA" id="ARBA00022989"/>
    </source>
</evidence>
<evidence type="ECO:0000313" key="8">
    <source>
        <dbReference type="Proteomes" id="UP001242480"/>
    </source>
</evidence>
<dbReference type="PANTHER" id="PTHR47685">
    <property type="entry name" value="MAGNESIUM TRANSPORT PROTEIN CORA"/>
    <property type="match status" value="1"/>
</dbReference>
<name>A0ABU0J8S7_9HYPH</name>
<evidence type="ECO:0000313" key="7">
    <source>
        <dbReference type="EMBL" id="MDQ0470682.1"/>
    </source>
</evidence>
<keyword evidence="5 6" id="KW-0472">Membrane</keyword>